<keyword evidence="8" id="KW-1185">Reference proteome</keyword>
<keyword evidence="3 7" id="KW-0808">Transferase</keyword>
<sequence length="175" mass="19560">MTNYRNLVIGPLNAAHDRAGFHCNIEPLDHYIHKQAGQDIRRRISRLFVASLPDRPKAVMGYYSLSTLSIELSQLPKKLAQKLPKHPIPAALVGRLAVSKNAQGYGIGKMLVVDAIRRTLSVSAQIAIYAMIVDAINDNARGFYEQFGFARLTDDSPRLFLPLKSFEDKPKPSHH</sequence>
<evidence type="ECO:0000256" key="3">
    <source>
        <dbReference type="ARBA" id="ARBA00022679"/>
    </source>
</evidence>
<evidence type="ECO:0000256" key="5">
    <source>
        <dbReference type="ARBA" id="ARBA00049880"/>
    </source>
</evidence>
<feature type="domain" description="N-acetyltransferase" evidence="6">
    <location>
        <begin position="7"/>
        <end position="167"/>
    </location>
</feature>
<dbReference type="EMBL" id="FO203503">
    <property type="protein sequence ID" value="CCK79013.1"/>
    <property type="molecule type" value="Genomic_DNA"/>
</dbReference>
<keyword evidence="4" id="KW-0012">Acyltransferase</keyword>
<dbReference type="OrthoDB" id="9799147at2"/>
<dbReference type="InterPro" id="IPR000182">
    <property type="entry name" value="GNAT_dom"/>
</dbReference>
<dbReference type="Gene3D" id="3.40.630.30">
    <property type="match status" value="1"/>
</dbReference>
<dbReference type="PROSITE" id="PS51186">
    <property type="entry name" value="GNAT"/>
    <property type="match status" value="1"/>
</dbReference>
<name>K0NGP0_DESTT</name>
<dbReference type="InterPro" id="IPR016181">
    <property type="entry name" value="Acyl_CoA_acyltransferase"/>
</dbReference>
<proteinExistence type="predicted"/>
<dbReference type="Proteomes" id="UP000007347">
    <property type="component" value="Chromosome"/>
</dbReference>
<dbReference type="Pfam" id="PF13508">
    <property type="entry name" value="Acetyltransf_7"/>
    <property type="match status" value="1"/>
</dbReference>
<dbReference type="RefSeq" id="WP_014956363.1">
    <property type="nucleotide sequence ID" value="NC_018645.1"/>
</dbReference>
<keyword evidence="1" id="KW-0678">Repressor</keyword>
<organism evidence="7 8">
    <name type="scientific">Desulfobacula toluolica (strain DSM 7467 / Tol2)</name>
    <dbReference type="NCBI Taxonomy" id="651182"/>
    <lineage>
        <taxon>Bacteria</taxon>
        <taxon>Pseudomonadati</taxon>
        <taxon>Thermodesulfobacteriota</taxon>
        <taxon>Desulfobacteria</taxon>
        <taxon>Desulfobacterales</taxon>
        <taxon>Desulfobacteraceae</taxon>
        <taxon>Desulfobacula</taxon>
    </lineage>
</organism>
<dbReference type="SUPFAM" id="SSF55729">
    <property type="entry name" value="Acyl-CoA N-acyltransferases (Nat)"/>
    <property type="match status" value="1"/>
</dbReference>
<keyword evidence="2" id="KW-1277">Toxin-antitoxin system</keyword>
<dbReference type="GO" id="GO:0016747">
    <property type="term" value="F:acyltransferase activity, transferring groups other than amino-acyl groups"/>
    <property type="evidence" value="ECO:0007669"/>
    <property type="project" value="InterPro"/>
</dbReference>
<evidence type="ECO:0000256" key="4">
    <source>
        <dbReference type="ARBA" id="ARBA00023315"/>
    </source>
</evidence>
<evidence type="ECO:0000259" key="6">
    <source>
        <dbReference type="PROSITE" id="PS51186"/>
    </source>
</evidence>
<reference evidence="7 8" key="1">
    <citation type="journal article" date="2013" name="Environ. Microbiol.">
        <title>Complete genome, catabolic sub-proteomes and key-metabolites of Desulfobacula toluolica Tol2, a marine, aromatic compound-degrading, sulfate-reducing bacterium.</title>
        <authorList>
            <person name="Wohlbrand L."/>
            <person name="Jacob J.H."/>
            <person name="Kube M."/>
            <person name="Mussmann M."/>
            <person name="Jarling R."/>
            <person name="Beck A."/>
            <person name="Amann R."/>
            <person name="Wilkes H."/>
            <person name="Reinhardt R."/>
            <person name="Rabus R."/>
        </authorList>
    </citation>
    <scope>NUCLEOTIDE SEQUENCE [LARGE SCALE GENOMIC DNA]</scope>
    <source>
        <strain evidence="8">DSM 7467 / Tol2</strain>
    </source>
</reference>
<dbReference type="KEGG" id="dto:TOL2_C08450"/>
<evidence type="ECO:0000313" key="8">
    <source>
        <dbReference type="Proteomes" id="UP000007347"/>
    </source>
</evidence>
<evidence type="ECO:0000256" key="1">
    <source>
        <dbReference type="ARBA" id="ARBA00022491"/>
    </source>
</evidence>
<dbReference type="PANTHER" id="PTHR36449">
    <property type="entry name" value="ACETYLTRANSFERASE-RELATED"/>
    <property type="match status" value="1"/>
</dbReference>
<dbReference type="PANTHER" id="PTHR36449:SF1">
    <property type="entry name" value="ACETYLTRANSFERASE"/>
    <property type="match status" value="1"/>
</dbReference>
<protein>
    <submittedName>
        <fullName evidence="7">Predicted acetyltransferase, GNAT family</fullName>
    </submittedName>
</protein>
<dbReference type="STRING" id="651182.TOL2_C08450"/>
<dbReference type="HOGENOM" id="CLU_101288_3_0_7"/>
<evidence type="ECO:0000256" key="2">
    <source>
        <dbReference type="ARBA" id="ARBA00022649"/>
    </source>
</evidence>
<gene>
    <name evidence="7" type="ordered locus">TOL2_C08450</name>
</gene>
<comment type="catalytic activity">
    <reaction evidence="5">
        <text>glycyl-tRNA(Gly) + acetyl-CoA = N-acetylglycyl-tRNA(Gly) + CoA + H(+)</text>
        <dbReference type="Rhea" id="RHEA:81867"/>
        <dbReference type="Rhea" id="RHEA-COMP:9683"/>
        <dbReference type="Rhea" id="RHEA-COMP:19766"/>
        <dbReference type="ChEBI" id="CHEBI:15378"/>
        <dbReference type="ChEBI" id="CHEBI:57287"/>
        <dbReference type="ChEBI" id="CHEBI:57288"/>
        <dbReference type="ChEBI" id="CHEBI:78522"/>
        <dbReference type="ChEBI" id="CHEBI:232036"/>
    </reaction>
</comment>
<dbReference type="AlphaFoldDB" id="K0NGP0"/>
<evidence type="ECO:0000313" key="7">
    <source>
        <dbReference type="EMBL" id="CCK79013.1"/>
    </source>
</evidence>
<accession>K0NGP0</accession>